<evidence type="ECO:0000313" key="3">
    <source>
        <dbReference type="Proteomes" id="UP001237448"/>
    </source>
</evidence>
<name>A0ABU0FLD4_9HYPH</name>
<reference evidence="2 3" key="1">
    <citation type="submission" date="2023-07" db="EMBL/GenBank/DDBJ databases">
        <title>Genomic Encyclopedia of Type Strains, Phase IV (KMG-IV): sequencing the most valuable type-strain genomes for metagenomic binning, comparative biology and taxonomic classification.</title>
        <authorList>
            <person name="Goeker M."/>
        </authorList>
    </citation>
    <scope>NUCLEOTIDE SEQUENCE [LARGE SCALE GENOMIC DNA]</scope>
    <source>
        <strain evidence="2 3">DSM 5896</strain>
    </source>
</reference>
<accession>A0ABU0FLD4</accession>
<organism evidence="2 3">
    <name type="scientific">Labrys monachus</name>
    <dbReference type="NCBI Taxonomy" id="217067"/>
    <lineage>
        <taxon>Bacteria</taxon>
        <taxon>Pseudomonadati</taxon>
        <taxon>Pseudomonadota</taxon>
        <taxon>Alphaproteobacteria</taxon>
        <taxon>Hyphomicrobiales</taxon>
        <taxon>Xanthobacteraceae</taxon>
        <taxon>Labrys</taxon>
    </lineage>
</organism>
<feature type="domain" description="DUF6985" evidence="1">
    <location>
        <begin position="9"/>
        <end position="160"/>
    </location>
</feature>
<dbReference type="RefSeq" id="WP_307434081.1">
    <property type="nucleotide sequence ID" value="NZ_JAUSVK010000001.1"/>
</dbReference>
<proteinExistence type="predicted"/>
<dbReference type="InterPro" id="IPR054254">
    <property type="entry name" value="DUF6985"/>
</dbReference>
<protein>
    <recommendedName>
        <fullName evidence="1">DUF6985 domain-containing protein</fullName>
    </recommendedName>
</protein>
<dbReference type="EMBL" id="JAUSVK010000001">
    <property type="protein sequence ID" value="MDQ0395410.1"/>
    <property type="molecule type" value="Genomic_DNA"/>
</dbReference>
<comment type="caution">
    <text evidence="2">The sequence shown here is derived from an EMBL/GenBank/DDBJ whole genome shotgun (WGS) entry which is preliminary data.</text>
</comment>
<evidence type="ECO:0000313" key="2">
    <source>
        <dbReference type="EMBL" id="MDQ0395410.1"/>
    </source>
</evidence>
<dbReference type="Pfam" id="PF22481">
    <property type="entry name" value="DUF6985"/>
    <property type="match status" value="1"/>
</dbReference>
<dbReference type="Proteomes" id="UP001237448">
    <property type="component" value="Unassembled WGS sequence"/>
</dbReference>
<keyword evidence="3" id="KW-1185">Reference proteome</keyword>
<gene>
    <name evidence="2" type="ORF">J3R73_005202</name>
</gene>
<sequence>MITKLNDPVFGELDQTEWAWIRNYRVSMFGESKEVELEVEWEEPDILPSTEQQETFLKFDRNKNKCFSDIENAIYKYYLSILNNLRNDLGDSADELMPIVSDVNGLKDLVSLQAIIIKPHYGIWENKIVFLLDCTWDTSLGLGVAMIDNKVTEVGEQDIVL</sequence>
<evidence type="ECO:0000259" key="1">
    <source>
        <dbReference type="Pfam" id="PF22481"/>
    </source>
</evidence>